<sequence length="91" mass="9957">MRFSITTFVLSLALMVTSITALEPGEVPVNVAVRSVNGKLEHFYEKDAIEYYRKRAEVAEAELAKRQDPESDLYSVSNDGSGLKAFSGAGN</sequence>
<feature type="signal peptide" evidence="2">
    <location>
        <begin position="1"/>
        <end position="21"/>
    </location>
</feature>
<protein>
    <submittedName>
        <fullName evidence="3">Uncharacterized protein</fullName>
    </submittedName>
</protein>
<keyword evidence="5" id="KW-1185">Reference proteome</keyword>
<dbReference type="EMBL" id="CP144530">
    <property type="protein sequence ID" value="WWC58341.1"/>
    <property type="molecule type" value="Genomic_DNA"/>
</dbReference>
<accession>A0A1A6AG61</accession>
<evidence type="ECO:0000256" key="1">
    <source>
        <dbReference type="SAM" id="MobiDB-lite"/>
    </source>
</evidence>
<evidence type="ECO:0000313" key="3">
    <source>
        <dbReference type="EMBL" id="OBR89062.1"/>
    </source>
</evidence>
<keyword evidence="2" id="KW-0732">Signal</keyword>
<evidence type="ECO:0000313" key="4">
    <source>
        <dbReference type="EMBL" id="WWC58341.1"/>
    </source>
</evidence>
<name>A0A1A6AG61_9TREE</name>
<dbReference type="OrthoDB" id="2561286at2759"/>
<feature type="chain" id="PRO_5008342378" evidence="2">
    <location>
        <begin position="22"/>
        <end position="91"/>
    </location>
</feature>
<dbReference type="VEuPathDB" id="FungiDB:I303_00884"/>
<dbReference type="GeneID" id="28964583"/>
<evidence type="ECO:0000256" key="2">
    <source>
        <dbReference type="SAM" id="SignalP"/>
    </source>
</evidence>
<gene>
    <name evidence="3" type="ORF">I303_00884</name>
    <name evidence="4" type="ORF">I303_100881</name>
</gene>
<feature type="region of interest" description="Disordered" evidence="1">
    <location>
        <begin position="68"/>
        <end position="91"/>
    </location>
</feature>
<dbReference type="AlphaFoldDB" id="A0A1A6AG61"/>
<dbReference type="EMBL" id="KI894027">
    <property type="protein sequence ID" value="OBR89062.1"/>
    <property type="molecule type" value="Genomic_DNA"/>
</dbReference>
<reference evidence="4" key="2">
    <citation type="submission" date="2013-07" db="EMBL/GenBank/DDBJ databases">
        <authorList>
            <consortium name="The Broad Institute Genome Sequencing Platform"/>
            <person name="Cuomo C."/>
            <person name="Litvintseva A."/>
            <person name="Chen Y."/>
            <person name="Heitman J."/>
            <person name="Sun S."/>
            <person name="Springer D."/>
            <person name="Dromer F."/>
            <person name="Young S.K."/>
            <person name="Zeng Q."/>
            <person name="Gargeya S."/>
            <person name="Fitzgerald M."/>
            <person name="Abouelleil A."/>
            <person name="Alvarado L."/>
            <person name="Berlin A.M."/>
            <person name="Chapman S.B."/>
            <person name="Dewar J."/>
            <person name="Goldberg J."/>
            <person name="Griggs A."/>
            <person name="Gujja S."/>
            <person name="Hansen M."/>
            <person name="Howarth C."/>
            <person name="Imamovic A."/>
            <person name="Larimer J."/>
            <person name="McCowan C."/>
            <person name="Murphy C."/>
            <person name="Pearson M."/>
            <person name="Priest M."/>
            <person name="Roberts A."/>
            <person name="Saif S."/>
            <person name="Shea T."/>
            <person name="Sykes S."/>
            <person name="Wortman J."/>
            <person name="Nusbaum C."/>
            <person name="Birren B."/>
        </authorList>
    </citation>
    <scope>NUCLEOTIDE SEQUENCE</scope>
    <source>
        <strain evidence="4">CBS 10117</strain>
    </source>
</reference>
<evidence type="ECO:0000313" key="5">
    <source>
        <dbReference type="Proteomes" id="UP000078595"/>
    </source>
</evidence>
<dbReference type="Proteomes" id="UP000078595">
    <property type="component" value="Chromosome 1"/>
</dbReference>
<reference evidence="3" key="1">
    <citation type="submission" date="2013-07" db="EMBL/GenBank/DDBJ databases">
        <title>The Genome Sequence of Cryptococcus dejecticola CBS10117.</title>
        <authorList>
            <consortium name="The Broad Institute Genome Sequencing Platform"/>
            <person name="Cuomo C."/>
            <person name="Litvintseva A."/>
            <person name="Chen Y."/>
            <person name="Heitman J."/>
            <person name="Sun S."/>
            <person name="Springer D."/>
            <person name="Dromer F."/>
            <person name="Young S.K."/>
            <person name="Zeng Q."/>
            <person name="Gargeya S."/>
            <person name="Fitzgerald M."/>
            <person name="Abouelleil A."/>
            <person name="Alvarado L."/>
            <person name="Berlin A.M."/>
            <person name="Chapman S.B."/>
            <person name="Dewar J."/>
            <person name="Goldberg J."/>
            <person name="Griggs A."/>
            <person name="Gujja S."/>
            <person name="Hansen M."/>
            <person name="Howarth C."/>
            <person name="Imamovic A."/>
            <person name="Larimer J."/>
            <person name="McCowan C."/>
            <person name="Murphy C."/>
            <person name="Pearson M."/>
            <person name="Priest M."/>
            <person name="Roberts A."/>
            <person name="Saif S."/>
            <person name="Shea T."/>
            <person name="Sykes S."/>
            <person name="Wortman J."/>
            <person name="Nusbaum C."/>
            <person name="Birren B."/>
        </authorList>
    </citation>
    <scope>NUCLEOTIDE SEQUENCE [LARGE SCALE GENOMIC DNA]</scope>
    <source>
        <strain evidence="3">CBS 10117</strain>
    </source>
</reference>
<dbReference type="RefSeq" id="XP_018266904.1">
    <property type="nucleotide sequence ID" value="XM_018404250.1"/>
</dbReference>
<proteinExistence type="predicted"/>
<organism evidence="3">
    <name type="scientific">Kwoniella dejecticola CBS 10117</name>
    <dbReference type="NCBI Taxonomy" id="1296121"/>
    <lineage>
        <taxon>Eukaryota</taxon>
        <taxon>Fungi</taxon>
        <taxon>Dikarya</taxon>
        <taxon>Basidiomycota</taxon>
        <taxon>Agaricomycotina</taxon>
        <taxon>Tremellomycetes</taxon>
        <taxon>Tremellales</taxon>
        <taxon>Cryptococcaceae</taxon>
        <taxon>Kwoniella</taxon>
    </lineage>
</organism>
<dbReference type="KEGG" id="kdj:28964583"/>
<reference evidence="4" key="3">
    <citation type="submission" date="2024-02" db="EMBL/GenBank/DDBJ databases">
        <title>Comparative genomics of Cryptococcus and Kwoniella reveals pathogenesis evolution and contrasting modes of karyotype evolution via chromosome fusion or intercentromeric recombination.</title>
        <authorList>
            <person name="Coelho M.A."/>
            <person name="David-Palma M."/>
            <person name="Shea T."/>
            <person name="Bowers K."/>
            <person name="McGinley-Smith S."/>
            <person name="Mohammad A.W."/>
            <person name="Gnirke A."/>
            <person name="Yurkov A.M."/>
            <person name="Nowrousian M."/>
            <person name="Sun S."/>
            <person name="Cuomo C.A."/>
            <person name="Heitman J."/>
        </authorList>
    </citation>
    <scope>NUCLEOTIDE SEQUENCE</scope>
    <source>
        <strain evidence="4">CBS 10117</strain>
    </source>
</reference>